<gene>
    <name evidence="2" type="ORF">GTP23_14580</name>
</gene>
<feature type="compositionally biased region" description="Gly residues" evidence="1">
    <location>
        <begin position="42"/>
        <end position="59"/>
    </location>
</feature>
<dbReference type="Proteomes" id="UP000444316">
    <property type="component" value="Unassembled WGS sequence"/>
</dbReference>
<organism evidence="2 3">
    <name type="scientific">Duganella fentianensis</name>
    <dbReference type="NCBI Taxonomy" id="2692177"/>
    <lineage>
        <taxon>Bacteria</taxon>
        <taxon>Pseudomonadati</taxon>
        <taxon>Pseudomonadota</taxon>
        <taxon>Betaproteobacteria</taxon>
        <taxon>Burkholderiales</taxon>
        <taxon>Oxalobacteraceae</taxon>
        <taxon>Telluria group</taxon>
        <taxon>Duganella</taxon>
    </lineage>
</organism>
<keyword evidence="3" id="KW-1185">Reference proteome</keyword>
<evidence type="ECO:0000256" key="1">
    <source>
        <dbReference type="SAM" id="MobiDB-lite"/>
    </source>
</evidence>
<protein>
    <submittedName>
        <fullName evidence="2">Uncharacterized protein</fullName>
    </submittedName>
</protein>
<dbReference type="RefSeq" id="WP_161035831.1">
    <property type="nucleotide sequence ID" value="NZ_WWCL01000003.1"/>
</dbReference>
<reference evidence="2" key="1">
    <citation type="submission" date="2019-12" db="EMBL/GenBank/DDBJ databases">
        <title>Novel species isolated from a subtropical stream in China.</title>
        <authorList>
            <person name="Lu H."/>
        </authorList>
    </citation>
    <scope>NUCLEOTIDE SEQUENCE [LARGE SCALE GENOMIC DNA]</scope>
    <source>
        <strain evidence="2">FT93W</strain>
    </source>
</reference>
<comment type="caution">
    <text evidence="2">The sequence shown here is derived from an EMBL/GenBank/DDBJ whole genome shotgun (WGS) entry which is preliminary data.</text>
</comment>
<name>A0A845I370_9BURK</name>
<proteinExistence type="predicted"/>
<dbReference type="EMBL" id="WWCL01000003">
    <property type="protein sequence ID" value="MYN46275.1"/>
    <property type="molecule type" value="Genomic_DNA"/>
</dbReference>
<sequence>MSKYLLYAIVVAFVTSASSWISFGSGSSAGHGYRGSTWSSHTGGGGGSYGGGSGGGGHK</sequence>
<feature type="region of interest" description="Disordered" evidence="1">
    <location>
        <begin position="26"/>
        <end position="59"/>
    </location>
</feature>
<dbReference type="AlphaFoldDB" id="A0A845I370"/>
<accession>A0A845I370</accession>
<evidence type="ECO:0000313" key="2">
    <source>
        <dbReference type="EMBL" id="MYN46275.1"/>
    </source>
</evidence>
<evidence type="ECO:0000313" key="3">
    <source>
        <dbReference type="Proteomes" id="UP000444316"/>
    </source>
</evidence>